<evidence type="ECO:0000313" key="2">
    <source>
        <dbReference type="EMBL" id="MDC2889072.1"/>
    </source>
</evidence>
<comment type="caution">
    <text evidence="2">The sequence shown here is derived from an EMBL/GenBank/DDBJ whole genome shotgun (WGS) entry which is preliminary data.</text>
</comment>
<dbReference type="RefSeq" id="WP_256448318.1">
    <property type="nucleotide sequence ID" value="NZ_JAQOMS010000002.1"/>
</dbReference>
<gene>
    <name evidence="2" type="ORF">PN838_10205</name>
</gene>
<sequence>MKSAASAMIGIQKSDKHSSDFNSDTPFPFILAGVILVIGFILALITIVNFVVG</sequence>
<keyword evidence="3" id="KW-1185">Reference proteome</keyword>
<organism evidence="2 3">
    <name type="scientific">Psychrosphaera algicola</name>
    <dbReference type="NCBI Taxonomy" id="3023714"/>
    <lineage>
        <taxon>Bacteria</taxon>
        <taxon>Pseudomonadati</taxon>
        <taxon>Pseudomonadota</taxon>
        <taxon>Gammaproteobacteria</taxon>
        <taxon>Alteromonadales</taxon>
        <taxon>Pseudoalteromonadaceae</taxon>
        <taxon>Psychrosphaera</taxon>
    </lineage>
</organism>
<evidence type="ECO:0000313" key="3">
    <source>
        <dbReference type="Proteomes" id="UP001528411"/>
    </source>
</evidence>
<proteinExistence type="predicted"/>
<name>A0ABT5FEM5_9GAMM</name>
<protein>
    <submittedName>
        <fullName evidence="2">DUF2970 domain-containing protein</fullName>
    </submittedName>
</protein>
<dbReference type="InterPro" id="IPR021344">
    <property type="entry name" value="DUF2970"/>
</dbReference>
<dbReference type="Pfam" id="PF11174">
    <property type="entry name" value="DUF2970"/>
    <property type="match status" value="1"/>
</dbReference>
<keyword evidence="1" id="KW-1133">Transmembrane helix</keyword>
<accession>A0ABT5FEM5</accession>
<evidence type="ECO:0000256" key="1">
    <source>
        <dbReference type="SAM" id="Phobius"/>
    </source>
</evidence>
<dbReference type="Proteomes" id="UP001528411">
    <property type="component" value="Unassembled WGS sequence"/>
</dbReference>
<reference evidence="2 3" key="1">
    <citation type="submission" date="2023-01" db="EMBL/GenBank/DDBJ databases">
        <title>Psychrosphaera sp. nov., isolated from marine algae.</title>
        <authorList>
            <person name="Bayburt H."/>
            <person name="Choi B.J."/>
            <person name="Kim J.M."/>
            <person name="Choi D.G."/>
            <person name="Jeon C.O."/>
        </authorList>
    </citation>
    <scope>NUCLEOTIDE SEQUENCE [LARGE SCALE GENOMIC DNA]</scope>
    <source>
        <strain evidence="2 3">G1-22</strain>
    </source>
</reference>
<keyword evidence="1" id="KW-0812">Transmembrane</keyword>
<keyword evidence="1" id="KW-0472">Membrane</keyword>
<feature type="transmembrane region" description="Helical" evidence="1">
    <location>
        <begin position="29"/>
        <end position="52"/>
    </location>
</feature>
<dbReference type="EMBL" id="JAQOMS010000002">
    <property type="protein sequence ID" value="MDC2889072.1"/>
    <property type="molecule type" value="Genomic_DNA"/>
</dbReference>